<organism evidence="4 5">
    <name type="scientific">Verminephrobacter aporrectodeae subsp. tuberculatae</name>
    <dbReference type="NCBI Taxonomy" id="1110392"/>
    <lineage>
        <taxon>Bacteria</taxon>
        <taxon>Pseudomonadati</taxon>
        <taxon>Pseudomonadota</taxon>
        <taxon>Betaproteobacteria</taxon>
        <taxon>Burkholderiales</taxon>
        <taxon>Comamonadaceae</taxon>
        <taxon>Verminephrobacter</taxon>
    </lineage>
</organism>
<comment type="catalytic activity">
    <reaction evidence="2">
        <text>5-methylaminomethyl-2-thiouridine(34) in tRNA + (2E)-geranyl diphosphate = 5-methylaminomethyl-S-(2E)-geranyl-thiouridine(34) in tRNA + diphosphate</text>
        <dbReference type="Rhea" id="RHEA:14085"/>
        <dbReference type="Rhea" id="RHEA-COMP:10195"/>
        <dbReference type="Rhea" id="RHEA-COMP:14654"/>
        <dbReference type="ChEBI" id="CHEBI:33019"/>
        <dbReference type="ChEBI" id="CHEBI:58057"/>
        <dbReference type="ChEBI" id="CHEBI:74455"/>
        <dbReference type="ChEBI" id="CHEBI:140632"/>
    </reaction>
</comment>
<keyword evidence="1 2" id="KW-0711">Selenium</keyword>
<evidence type="ECO:0000256" key="2">
    <source>
        <dbReference type="HAMAP-Rule" id="MF_01622"/>
    </source>
</evidence>
<dbReference type="PROSITE" id="PS50206">
    <property type="entry name" value="RHODANESE_3"/>
    <property type="match status" value="1"/>
</dbReference>
<comment type="function">
    <text evidence="2">Involved in the post-transcriptional modification of the uridine at the wobble position (U34) of tRNA(Lys), tRNA(Glu) and tRNA(Gln). Catalyzes the conversion of 2-thiouridine (S2U-RNA) to 2-selenouridine (Se2U-RNA). Acts in a two-step process involving geranylation of 2-thiouridine (S2U) to S-geranyl-2-thiouridine (geS2U) and subsequent selenation of the latter derivative to 2-selenouridine (Se2U) in the tRNA chain.</text>
</comment>
<keyword evidence="5" id="KW-1185">Reference proteome</keyword>
<feature type="domain" description="Rhodanese" evidence="3">
    <location>
        <begin position="12"/>
        <end position="136"/>
    </location>
</feature>
<dbReference type="PANTHER" id="PTHR30401:SF0">
    <property type="entry name" value="TRNA 2-SELENOURIDINE SYNTHASE"/>
    <property type="match status" value="1"/>
</dbReference>
<dbReference type="Proteomes" id="UP001208935">
    <property type="component" value="Unassembled WGS sequence"/>
</dbReference>
<comment type="catalytic activity">
    <reaction evidence="2">
        <text>5-methylaminomethyl-2-(Se-phospho)selenouridine(34) in tRNA + H2O = 5-methylaminomethyl-2-selenouridine(34) in tRNA + phosphate</text>
        <dbReference type="Rhea" id="RHEA:60176"/>
        <dbReference type="Rhea" id="RHEA-COMP:10196"/>
        <dbReference type="Rhea" id="RHEA-COMP:15523"/>
        <dbReference type="ChEBI" id="CHEBI:15377"/>
        <dbReference type="ChEBI" id="CHEBI:43474"/>
        <dbReference type="ChEBI" id="CHEBI:82743"/>
        <dbReference type="ChEBI" id="CHEBI:143702"/>
    </reaction>
</comment>
<dbReference type="RefSeq" id="WP_010104653.1">
    <property type="nucleotide sequence ID" value="NZ_QZCV01000003.1"/>
</dbReference>
<dbReference type="PANTHER" id="PTHR30401">
    <property type="entry name" value="TRNA 2-SELENOURIDINE SYNTHASE"/>
    <property type="match status" value="1"/>
</dbReference>
<dbReference type="InterPro" id="IPR001763">
    <property type="entry name" value="Rhodanese-like_dom"/>
</dbReference>
<sequence length="376" mass="41544">MHEDHCDYRHIFLHDVPLMDVRAPVEFAQGAFPGAQNHPLMNDAERHQVGICYRQQGQSAAIALGQHLVSGPMKHARIAAWAAFAQAHPAGLLYCFRGGLRSQIAQQWLASEAGIAYPRVPGGYKALRLFLTETLQAASQECDFVLLSGLTGVGKTELIAQLTHGIDLEGHANHRGSSFGQRLSGQPGQIDFEHRLAIDILKKRAQQGRPLFVLEDEGRHVGRCAVPLALRQRLEHARIVCLEDGFDARVERIVRDYVLGPCADHIAAHGPAPGFETFATRLQQGLDRLAKRLGGERYQQLRKTMQAALAQQQACGDVALHRSWIAALMRDYYDPMYTFQRQSRSGRIAFEGDARAVLDYLRAGSARPLQPAGSPA</sequence>
<dbReference type="SMART" id="SM00450">
    <property type="entry name" value="RHOD"/>
    <property type="match status" value="1"/>
</dbReference>
<evidence type="ECO:0000259" key="3">
    <source>
        <dbReference type="PROSITE" id="PS50206"/>
    </source>
</evidence>
<dbReference type="Pfam" id="PF26341">
    <property type="entry name" value="AAA_SelU"/>
    <property type="match status" value="1"/>
</dbReference>
<dbReference type="InterPro" id="IPR017582">
    <property type="entry name" value="SelU"/>
</dbReference>
<dbReference type="InterPro" id="IPR058840">
    <property type="entry name" value="AAA_SelU"/>
</dbReference>
<dbReference type="InterPro" id="IPR027417">
    <property type="entry name" value="P-loop_NTPase"/>
</dbReference>
<dbReference type="EC" id="2.9.1.3" evidence="2"/>
<feature type="active site" description="S-selanylcysteine intermediate" evidence="2">
    <location>
        <position position="95"/>
    </location>
</feature>
<dbReference type="HAMAP" id="MF_01622">
    <property type="entry name" value="tRNA_sel_U_synth"/>
    <property type="match status" value="1"/>
</dbReference>
<evidence type="ECO:0000256" key="1">
    <source>
        <dbReference type="ARBA" id="ARBA00023266"/>
    </source>
</evidence>
<comment type="caution">
    <text evidence="4">The sequence shown here is derived from an EMBL/GenBank/DDBJ whole genome shotgun (WGS) entry which is preliminary data.</text>
</comment>
<keyword evidence="2" id="KW-0808">Transferase</keyword>
<evidence type="ECO:0000313" key="4">
    <source>
        <dbReference type="EMBL" id="MCW5322895.1"/>
    </source>
</evidence>
<dbReference type="InterPro" id="IPR036873">
    <property type="entry name" value="Rhodanese-like_dom_sf"/>
</dbReference>
<proteinExistence type="inferred from homology"/>
<reference evidence="5" key="1">
    <citation type="submission" date="2023-07" db="EMBL/GenBank/DDBJ databases">
        <title>Verminephrobacter genomes.</title>
        <authorList>
            <person name="Lund M.B."/>
        </authorList>
    </citation>
    <scope>NUCLEOTIDE SEQUENCE [LARGE SCALE GENOMIC DNA]</scope>
    <source>
        <strain evidence="5">AtM5-05</strain>
    </source>
</reference>
<comment type="catalytic activity">
    <reaction evidence="2">
        <text>5-methylaminomethyl-2-thiouridine(34) in tRNA + selenophosphate + (2E)-geranyl diphosphate + H2O + H(+) = 5-methylaminomethyl-2-selenouridine(34) in tRNA + (2E)-thiogeraniol + phosphate + diphosphate</text>
        <dbReference type="Rhea" id="RHEA:42716"/>
        <dbReference type="Rhea" id="RHEA-COMP:10195"/>
        <dbReference type="Rhea" id="RHEA-COMP:10196"/>
        <dbReference type="ChEBI" id="CHEBI:15377"/>
        <dbReference type="ChEBI" id="CHEBI:15378"/>
        <dbReference type="ChEBI" id="CHEBI:16144"/>
        <dbReference type="ChEBI" id="CHEBI:33019"/>
        <dbReference type="ChEBI" id="CHEBI:43474"/>
        <dbReference type="ChEBI" id="CHEBI:58057"/>
        <dbReference type="ChEBI" id="CHEBI:74455"/>
        <dbReference type="ChEBI" id="CHEBI:82743"/>
        <dbReference type="ChEBI" id="CHEBI:143703"/>
        <dbReference type="EC" id="2.9.1.3"/>
    </reaction>
</comment>
<dbReference type="Gene3D" id="3.40.250.10">
    <property type="entry name" value="Rhodanese-like domain"/>
    <property type="match status" value="1"/>
</dbReference>
<evidence type="ECO:0000313" key="5">
    <source>
        <dbReference type="Proteomes" id="UP001208935"/>
    </source>
</evidence>
<name>A0ABT3KYL8_9BURK</name>
<dbReference type="SUPFAM" id="SSF52821">
    <property type="entry name" value="Rhodanese/Cell cycle control phosphatase"/>
    <property type="match status" value="1"/>
</dbReference>
<gene>
    <name evidence="4" type="primary">mnmH</name>
    <name evidence="2" type="synonym">selU</name>
    <name evidence="4" type="ORF">D5039_17590</name>
</gene>
<accession>A0ABT3KYL8</accession>
<dbReference type="NCBIfam" id="TIGR03167">
    <property type="entry name" value="tRNA_sel_U_synt"/>
    <property type="match status" value="1"/>
</dbReference>
<protein>
    <recommendedName>
        <fullName evidence="2">tRNA 2-selenouridine synthase</fullName>
        <ecNumber evidence="2">2.9.1.3</ecNumber>
    </recommendedName>
</protein>
<dbReference type="EMBL" id="QZCW01000003">
    <property type="protein sequence ID" value="MCW5322895.1"/>
    <property type="molecule type" value="Genomic_DNA"/>
</dbReference>
<comment type="catalytic activity">
    <reaction evidence="2">
        <text>5-methylaminomethyl-S-(2E)-geranyl-thiouridine(34) in tRNA + selenophosphate + H(+) = 5-methylaminomethyl-2-(Se-phospho)selenouridine(34) in tRNA + (2E)-thiogeraniol</text>
        <dbReference type="Rhea" id="RHEA:60172"/>
        <dbReference type="Rhea" id="RHEA-COMP:14654"/>
        <dbReference type="Rhea" id="RHEA-COMP:15523"/>
        <dbReference type="ChEBI" id="CHEBI:15378"/>
        <dbReference type="ChEBI" id="CHEBI:16144"/>
        <dbReference type="ChEBI" id="CHEBI:140632"/>
        <dbReference type="ChEBI" id="CHEBI:143702"/>
        <dbReference type="ChEBI" id="CHEBI:143703"/>
    </reaction>
</comment>
<comment type="subunit">
    <text evidence="2">Monomer.</text>
</comment>
<dbReference type="SUPFAM" id="SSF52540">
    <property type="entry name" value="P-loop containing nucleoside triphosphate hydrolases"/>
    <property type="match status" value="1"/>
</dbReference>
<dbReference type="NCBIfam" id="NF008751">
    <property type="entry name" value="PRK11784.1-3"/>
    <property type="match status" value="1"/>
</dbReference>
<comment type="similarity">
    <text evidence="2">Belongs to the SelU family.</text>
</comment>